<sequence>MGSKDPEDGKRDHASRQVGNAINHSGSGRFSSTILNDGGGSRDVAGDIEMVITPSALGTGQGTSEKKDGKNLGNGGPLVLSSAVRSEEASFDEESTSGNGKNTSASGSLNNLGRHRLQTVKKSIIRKSRSVTNNPLVLKLLRRDTLPPTKDGRHISLSTSRSTPLIDERTGKEYINNAIRSSRYTMITFFPHQFWFQFSKLPNLYFLVTGIIQLIPGLSTTGTYTTILPLLFFLLFTVAREGWDDWRRYRQDKVENGKMAKVLGGSQGQLKFSISSAAKKFGKEVGKVIWKSGEHAISKARSSTSHGRDQPREDTFSINNAASDSSPWKKVEWVHVKVGDIVELSRDEEVPADIVMLHADGRDGVAYVETMALDGETNLKSRYPVPQLKCGTLDELSCCNAHFVVEDPNLDLYDFHGKVTVDGTTLPLTLSNVIFRGSIVRNTAQVIGMVINTGEECKIRMNASKNPEAKSPAIQKMTNRVVILLAVFVVLLASGCTVGYVVWKRDFERHAWYLENATVRMIDIFIAFAIMFNNLIPLALYISLELIKFAQFLLLHDVEMYDEASNTPMVSNTQNIYENLGQVTHILSDKTGTLTENVMKLRKMTVGGEIWTHKEKGVDDEADSVKANETTKRSTDVRISSLADDGGRVARKSTAGNTPRITLEVPSAPQRPSLSIYFSNEQTKKADNIIEYIQTHPRTALSEKLRFFILSLAICHTCFPEAQNSGKTGFQAASPDELALVEAAQDLGYLLIDRTTQTITILTPPTGPNTGTRDDYEVLNIIEFSSKRKRMSILVKFPDGRICLFCKGADSVIIPRFRKDLKAFDAASIVQDRRLQRVSMEVEEALVRKSSEIESRKSFQRSSLNISRPGPPTRNNSSGYFGRKSLNVIEQDLMDSGSSPQTPISPGGARKSLGNFSSRLEVPSRGASFQSERRHDVHDEAGTIERCLEHIVEFASDGLRTLVFGYRYLSQEEYDTWASQHHAATTSLTNRQEQIEAVAEQIEQNLELAGATGIEDKLQDGVAETITKLQRANIKISILTGDKRETAINIAHSAGICKIFSEIIILDGTDTMISAQMSSAVEKLDAGQVAHSVLVIDGQTLVEVEANDMLKDVFYSLLLRVDSTICTRAYPSQKALLVKRIRTLSPKSITLAIGDGGNDIAMIQEAHVGIGISGKEGLQAARVADYSIAQFRFLQRLLLVHGHWLYLRTAKFILLTFWKEMLFYTVQALYQKWNGYTGTSLFESWSLAVWNTLFTALPVMIPGIFEQDLSAETLLEVPELYAYGQTNQGFNMKKYWWWMFMATCEAVLIYFMVYGLYGQAYMSDQGLFAIGDLGFSICVVFINVKLLIIDYTHKTWIPIFSCLLTISGWWAWNLFLSAAYTNTAGVYTARDAFIHHFDLSWWAVMGIVVMACVTLELILDVAGRRWWAGEVEVWQEVEMERRKKSRRRKRGSGSGEESDGDGEGDEDYGLEGRVVG</sequence>
<feature type="binding site" evidence="15">
    <location>
        <position position="1155"/>
    </location>
    <ligand>
        <name>Mg(2+)</name>
        <dbReference type="ChEBI" id="CHEBI:18420"/>
    </ligand>
</feature>
<keyword evidence="10 16" id="KW-0472">Membrane</keyword>
<evidence type="ECO:0000313" key="20">
    <source>
        <dbReference type="EMBL" id="EPE24694.1"/>
    </source>
</evidence>
<dbReference type="Gene3D" id="3.40.50.1000">
    <property type="entry name" value="HAD superfamily/HAD-like"/>
    <property type="match status" value="1"/>
</dbReference>
<feature type="binding site" evidence="15">
    <location>
        <position position="1159"/>
    </location>
    <ligand>
        <name>Mg(2+)</name>
        <dbReference type="ChEBI" id="CHEBI:18420"/>
    </ligand>
</feature>
<feature type="domain" description="P-type ATPase C-terminal" evidence="19">
    <location>
        <begin position="1181"/>
        <end position="1427"/>
    </location>
</feature>
<feature type="active site" description="4-aspartylphosphate intermediate" evidence="13">
    <location>
        <position position="589"/>
    </location>
</feature>
<dbReference type="GO" id="GO:0016887">
    <property type="term" value="F:ATP hydrolysis activity"/>
    <property type="evidence" value="ECO:0007669"/>
    <property type="project" value="InterPro"/>
</dbReference>
<feature type="transmembrane region" description="Helical" evidence="16">
    <location>
        <begin position="481"/>
        <end position="502"/>
    </location>
</feature>
<feature type="binding site" evidence="14">
    <location>
        <position position="591"/>
    </location>
    <ligand>
        <name>ATP</name>
        <dbReference type="ChEBI" id="CHEBI:30616"/>
    </ligand>
</feature>
<dbReference type="SFLD" id="SFLDG00002">
    <property type="entry name" value="C1.7:_P-type_atpase_like"/>
    <property type="match status" value="1"/>
</dbReference>
<dbReference type="STRING" id="1116229.S3CHB9"/>
<evidence type="ECO:0000256" key="7">
    <source>
        <dbReference type="ARBA" id="ARBA00022842"/>
    </source>
</evidence>
<dbReference type="eggNOG" id="KOG0206">
    <property type="taxonomic scope" value="Eukaryota"/>
</dbReference>
<dbReference type="GO" id="GO:0005802">
    <property type="term" value="C:trans-Golgi network"/>
    <property type="evidence" value="ECO:0007669"/>
    <property type="project" value="TreeGrafter"/>
</dbReference>
<organism evidence="20 21">
    <name type="scientific">Glarea lozoyensis (strain ATCC 20868 / MF5171)</name>
    <dbReference type="NCBI Taxonomy" id="1116229"/>
    <lineage>
        <taxon>Eukaryota</taxon>
        <taxon>Fungi</taxon>
        <taxon>Dikarya</taxon>
        <taxon>Ascomycota</taxon>
        <taxon>Pezizomycotina</taxon>
        <taxon>Leotiomycetes</taxon>
        <taxon>Helotiales</taxon>
        <taxon>Helotiaceae</taxon>
        <taxon>Glarea</taxon>
    </lineage>
</organism>
<feature type="region of interest" description="Disordered" evidence="17">
    <location>
        <begin position="1"/>
        <end position="110"/>
    </location>
</feature>
<dbReference type="PANTHER" id="PTHR24092">
    <property type="entry name" value="PROBABLE PHOSPHOLIPID-TRANSPORTING ATPASE"/>
    <property type="match status" value="1"/>
</dbReference>
<feature type="region of interest" description="Disordered" evidence="17">
    <location>
        <begin position="858"/>
        <end position="881"/>
    </location>
</feature>
<dbReference type="Gene3D" id="3.40.1110.10">
    <property type="entry name" value="Calcium-transporting ATPase, cytoplasmic domain N"/>
    <property type="match status" value="1"/>
</dbReference>
<evidence type="ECO:0000256" key="10">
    <source>
        <dbReference type="ARBA" id="ARBA00023136"/>
    </source>
</evidence>
<feature type="binding site" evidence="15">
    <location>
        <position position="589"/>
    </location>
    <ligand>
        <name>Mg(2+)</name>
        <dbReference type="ChEBI" id="CHEBI:18420"/>
    </ligand>
</feature>
<name>S3CHB9_GLAL2</name>
<feature type="binding site" evidence="14">
    <location>
        <position position="784"/>
    </location>
    <ligand>
        <name>ATP</name>
        <dbReference type="ChEBI" id="CHEBI:30616"/>
    </ligand>
</feature>
<dbReference type="NCBIfam" id="TIGR01494">
    <property type="entry name" value="ATPase_P-type"/>
    <property type="match status" value="1"/>
</dbReference>
<feature type="binding site" evidence="15">
    <location>
        <position position="591"/>
    </location>
    <ligand>
        <name>Mg(2+)</name>
        <dbReference type="ChEBI" id="CHEBI:18420"/>
    </ligand>
</feature>
<dbReference type="SFLD" id="SFLDF00027">
    <property type="entry name" value="p-type_atpase"/>
    <property type="match status" value="1"/>
</dbReference>
<dbReference type="SUPFAM" id="SSF56784">
    <property type="entry name" value="HAD-like"/>
    <property type="match status" value="1"/>
</dbReference>
<evidence type="ECO:0000256" key="9">
    <source>
        <dbReference type="ARBA" id="ARBA00022989"/>
    </source>
</evidence>
<dbReference type="InterPro" id="IPR006539">
    <property type="entry name" value="P-type_ATPase_IV"/>
</dbReference>
<feature type="compositionally biased region" description="Polar residues" evidence="17">
    <location>
        <begin position="96"/>
        <end position="110"/>
    </location>
</feature>
<dbReference type="InterPro" id="IPR032630">
    <property type="entry name" value="P_typ_ATPase_c"/>
</dbReference>
<feature type="binding site" evidence="14">
    <location>
        <position position="589"/>
    </location>
    <ligand>
        <name>ATP</name>
        <dbReference type="ChEBI" id="CHEBI:30616"/>
    </ligand>
</feature>
<feature type="compositionally biased region" description="Basic residues" evidence="17">
    <location>
        <begin position="1442"/>
        <end position="1451"/>
    </location>
</feature>
<keyword evidence="3 16" id="KW-0812">Transmembrane</keyword>
<evidence type="ECO:0000256" key="15">
    <source>
        <dbReference type="PIRSR" id="PIRSR606539-3"/>
    </source>
</evidence>
<dbReference type="InterPro" id="IPR023214">
    <property type="entry name" value="HAD_sf"/>
</dbReference>
<keyword evidence="21" id="KW-1185">Reference proteome</keyword>
<dbReference type="InterPro" id="IPR018303">
    <property type="entry name" value="ATPase_P-typ_P_site"/>
</dbReference>
<feature type="transmembrane region" description="Helical" evidence="16">
    <location>
        <begin position="522"/>
        <end position="544"/>
    </location>
</feature>
<comment type="subcellular location">
    <subcellularLocation>
        <location evidence="1 16">Membrane</location>
        <topology evidence="1 16">Multi-pass membrane protein</topology>
    </subcellularLocation>
</comment>
<feature type="domain" description="P-type ATPase N-terminal" evidence="18">
    <location>
        <begin position="170"/>
        <end position="227"/>
    </location>
</feature>
<accession>S3CHB9</accession>
<reference evidence="20 21" key="1">
    <citation type="journal article" date="2013" name="BMC Genomics">
        <title>Genomics-driven discovery of the pneumocandin biosynthetic gene cluster in the fungus Glarea lozoyensis.</title>
        <authorList>
            <person name="Chen L."/>
            <person name="Yue Q."/>
            <person name="Zhang X."/>
            <person name="Xiang M."/>
            <person name="Wang C."/>
            <person name="Li S."/>
            <person name="Che Y."/>
            <person name="Ortiz-Lopez F.J."/>
            <person name="Bills G.F."/>
            <person name="Liu X."/>
            <person name="An Z."/>
        </authorList>
    </citation>
    <scope>NUCLEOTIDE SEQUENCE [LARGE SCALE GENOMIC DNA]</scope>
    <source>
        <strain evidence="21">ATCC 20868 / MF5171</strain>
    </source>
</reference>
<evidence type="ECO:0000256" key="4">
    <source>
        <dbReference type="ARBA" id="ARBA00022723"/>
    </source>
</evidence>
<evidence type="ECO:0000256" key="1">
    <source>
        <dbReference type="ARBA" id="ARBA00004141"/>
    </source>
</evidence>
<dbReference type="OrthoDB" id="377733at2759"/>
<feature type="transmembrane region" description="Helical" evidence="16">
    <location>
        <begin position="1356"/>
        <end position="1379"/>
    </location>
</feature>
<dbReference type="GO" id="GO:0005886">
    <property type="term" value="C:plasma membrane"/>
    <property type="evidence" value="ECO:0007669"/>
    <property type="project" value="TreeGrafter"/>
</dbReference>
<evidence type="ECO:0000259" key="19">
    <source>
        <dbReference type="Pfam" id="PF16212"/>
    </source>
</evidence>
<evidence type="ECO:0000259" key="18">
    <source>
        <dbReference type="Pfam" id="PF16209"/>
    </source>
</evidence>
<comment type="catalytic activity">
    <reaction evidence="11 16">
        <text>ATP + H2O + phospholipidSide 1 = ADP + phosphate + phospholipidSide 2.</text>
        <dbReference type="EC" id="7.6.2.1"/>
    </reaction>
</comment>
<feature type="transmembrane region" description="Helical" evidence="16">
    <location>
        <begin position="1399"/>
        <end position="1419"/>
    </location>
</feature>
<dbReference type="InterPro" id="IPR032631">
    <property type="entry name" value="P-type_ATPase_N"/>
</dbReference>
<dbReference type="RefSeq" id="XP_008088782.1">
    <property type="nucleotide sequence ID" value="XM_008090591.1"/>
</dbReference>
<dbReference type="EMBL" id="KE145373">
    <property type="protein sequence ID" value="EPE24694.1"/>
    <property type="molecule type" value="Genomic_DNA"/>
</dbReference>
<dbReference type="NCBIfam" id="TIGR01652">
    <property type="entry name" value="ATPase-Plipid"/>
    <property type="match status" value="2"/>
</dbReference>
<keyword evidence="4 15" id="KW-0479">Metal-binding</keyword>
<comment type="cofactor">
    <cofactor evidence="15">
        <name>Mg(2+)</name>
        <dbReference type="ChEBI" id="CHEBI:18420"/>
    </cofactor>
</comment>
<feature type="region of interest" description="Disordered" evidence="17">
    <location>
        <begin position="894"/>
        <end position="915"/>
    </location>
</feature>
<dbReference type="GO" id="GO:0045332">
    <property type="term" value="P:phospholipid translocation"/>
    <property type="evidence" value="ECO:0007669"/>
    <property type="project" value="TreeGrafter"/>
</dbReference>
<feature type="binding site" evidence="14">
    <location>
        <position position="1128"/>
    </location>
    <ligand>
        <name>ATP</name>
        <dbReference type="ChEBI" id="CHEBI:30616"/>
    </ligand>
</feature>
<evidence type="ECO:0000256" key="17">
    <source>
        <dbReference type="SAM" id="MobiDB-lite"/>
    </source>
</evidence>
<dbReference type="SFLD" id="SFLDS00003">
    <property type="entry name" value="Haloacid_Dehalogenase"/>
    <property type="match status" value="1"/>
</dbReference>
<dbReference type="Pfam" id="PF16212">
    <property type="entry name" value="PhoLip_ATPase_C"/>
    <property type="match status" value="1"/>
</dbReference>
<feature type="binding site" evidence="14">
    <location>
        <position position="1041"/>
    </location>
    <ligand>
        <name>ATP</name>
        <dbReference type="ChEBI" id="CHEBI:30616"/>
    </ligand>
</feature>
<dbReference type="SUPFAM" id="SSF81665">
    <property type="entry name" value="Calcium ATPase, transmembrane domain M"/>
    <property type="match status" value="1"/>
</dbReference>
<feature type="compositionally biased region" description="Basic and acidic residues" evidence="17">
    <location>
        <begin position="1"/>
        <end position="15"/>
    </location>
</feature>
<evidence type="ECO:0000256" key="6">
    <source>
        <dbReference type="ARBA" id="ARBA00022840"/>
    </source>
</evidence>
<evidence type="ECO:0000256" key="8">
    <source>
        <dbReference type="ARBA" id="ARBA00022967"/>
    </source>
</evidence>
<keyword evidence="8 16" id="KW-1278">Translocase</keyword>
<evidence type="ECO:0000256" key="3">
    <source>
        <dbReference type="ARBA" id="ARBA00022692"/>
    </source>
</evidence>
<comment type="similarity">
    <text evidence="2 16">Belongs to the cation transport ATPase (P-type) (TC 3.A.3) family. Type IV subfamily.</text>
</comment>
<dbReference type="PROSITE" id="PS00154">
    <property type="entry name" value="ATPASE_E1_E2"/>
    <property type="match status" value="1"/>
</dbReference>
<dbReference type="PANTHER" id="PTHR24092:SF174">
    <property type="entry name" value="PHOSPHOLIPID-TRANSPORTING ATPASE DNF3-RELATED"/>
    <property type="match status" value="1"/>
</dbReference>
<feature type="binding site" evidence="14">
    <location>
        <position position="960"/>
    </location>
    <ligand>
        <name>ATP</name>
        <dbReference type="ChEBI" id="CHEBI:30616"/>
    </ligand>
</feature>
<dbReference type="OMA" id="GWWAWNL"/>
<dbReference type="InterPro" id="IPR008250">
    <property type="entry name" value="ATPase_P-typ_transduc_dom_A_sf"/>
</dbReference>
<feature type="binding site" evidence="14">
    <location>
        <position position="590"/>
    </location>
    <ligand>
        <name>ATP</name>
        <dbReference type="ChEBI" id="CHEBI:30616"/>
    </ligand>
</feature>
<comment type="catalytic activity">
    <reaction evidence="12">
        <text>a 1,2-diacyl-sn-glycero-3-phosphoethanolamine(out) + ATP + H2O = a 1,2-diacyl-sn-glycero-3-phosphoethanolamine(in) + ADP + phosphate + H(+)</text>
        <dbReference type="Rhea" id="RHEA:66132"/>
        <dbReference type="ChEBI" id="CHEBI:15377"/>
        <dbReference type="ChEBI" id="CHEBI:15378"/>
        <dbReference type="ChEBI" id="CHEBI:30616"/>
        <dbReference type="ChEBI" id="CHEBI:43474"/>
        <dbReference type="ChEBI" id="CHEBI:64612"/>
        <dbReference type="ChEBI" id="CHEBI:456216"/>
    </reaction>
    <physiologicalReaction direction="left-to-right" evidence="12">
        <dbReference type="Rhea" id="RHEA:66133"/>
    </physiologicalReaction>
</comment>
<evidence type="ECO:0000256" key="13">
    <source>
        <dbReference type="PIRSR" id="PIRSR606539-1"/>
    </source>
</evidence>
<feature type="transmembrane region" description="Helical" evidence="16">
    <location>
        <begin position="1326"/>
        <end position="1344"/>
    </location>
</feature>
<feature type="compositionally biased region" description="Basic and acidic residues" evidence="17">
    <location>
        <begin position="306"/>
        <end position="315"/>
    </location>
</feature>
<proteinExistence type="inferred from homology"/>
<feature type="transmembrane region" description="Helical" evidence="16">
    <location>
        <begin position="1295"/>
        <end position="1314"/>
    </location>
</feature>
<feature type="compositionally biased region" description="Polar residues" evidence="17">
    <location>
        <begin position="17"/>
        <end position="35"/>
    </location>
</feature>
<keyword evidence="9 16" id="KW-1133">Transmembrane helix</keyword>
<dbReference type="GO" id="GO:0005524">
    <property type="term" value="F:ATP binding"/>
    <property type="evidence" value="ECO:0007669"/>
    <property type="project" value="UniProtKB-UniRule"/>
</dbReference>
<dbReference type="Pfam" id="PF00702">
    <property type="entry name" value="Hydrolase"/>
    <property type="match status" value="1"/>
</dbReference>
<dbReference type="InterPro" id="IPR036412">
    <property type="entry name" value="HAD-like_sf"/>
</dbReference>
<dbReference type="Pfam" id="PF16209">
    <property type="entry name" value="PhoLip_ATPase_N"/>
    <property type="match status" value="1"/>
</dbReference>
<feature type="binding site" evidence="14">
    <location>
        <position position="807"/>
    </location>
    <ligand>
        <name>ATP</name>
        <dbReference type="ChEBI" id="CHEBI:30616"/>
    </ligand>
</feature>
<feature type="region of interest" description="Disordered" evidence="17">
    <location>
        <begin position="1439"/>
        <end position="1476"/>
    </location>
</feature>
<dbReference type="SUPFAM" id="SSF81660">
    <property type="entry name" value="Metal cation-transporting ATPase, ATP-binding domain N"/>
    <property type="match status" value="1"/>
</dbReference>
<dbReference type="PRINTS" id="PR00119">
    <property type="entry name" value="CATATPASE"/>
</dbReference>
<evidence type="ECO:0000256" key="2">
    <source>
        <dbReference type="ARBA" id="ARBA00008109"/>
    </source>
</evidence>
<feature type="compositionally biased region" description="Acidic residues" evidence="17">
    <location>
        <begin position="1456"/>
        <end position="1469"/>
    </location>
</feature>
<dbReference type="InterPro" id="IPR001757">
    <property type="entry name" value="P_typ_ATPase"/>
</dbReference>
<dbReference type="InterPro" id="IPR023299">
    <property type="entry name" value="ATPase_P-typ_cyto_dom_N"/>
</dbReference>
<evidence type="ECO:0000256" key="12">
    <source>
        <dbReference type="ARBA" id="ARBA00049128"/>
    </source>
</evidence>
<gene>
    <name evidence="20" type="ORF">GLAREA_08547</name>
</gene>
<feature type="region of interest" description="Disordered" evidence="17">
    <location>
        <begin position="299"/>
        <end position="323"/>
    </location>
</feature>
<dbReference type="KEGG" id="glz:GLAREA_08547"/>
<feature type="binding site" evidence="14">
    <location>
        <position position="1042"/>
    </location>
    <ligand>
        <name>ATP</name>
        <dbReference type="ChEBI" id="CHEBI:30616"/>
    </ligand>
</feature>
<dbReference type="EC" id="7.6.2.1" evidence="16"/>
<keyword evidence="7 15" id="KW-0460">Magnesium</keyword>
<feature type="binding site" evidence="14">
    <location>
        <position position="1134"/>
    </location>
    <ligand>
        <name>ATP</name>
        <dbReference type="ChEBI" id="CHEBI:30616"/>
    </ligand>
</feature>
<evidence type="ECO:0000256" key="16">
    <source>
        <dbReference type="RuleBase" id="RU362033"/>
    </source>
</evidence>
<dbReference type="GO" id="GO:0006892">
    <property type="term" value="P:post-Golgi vesicle-mediated transport"/>
    <property type="evidence" value="ECO:0007669"/>
    <property type="project" value="TreeGrafter"/>
</dbReference>
<feature type="binding site" evidence="14">
    <location>
        <position position="737"/>
    </location>
    <ligand>
        <name>ATP</name>
        <dbReference type="ChEBI" id="CHEBI:30616"/>
    </ligand>
</feature>
<dbReference type="Proteomes" id="UP000016922">
    <property type="component" value="Unassembled WGS sequence"/>
</dbReference>
<evidence type="ECO:0000256" key="5">
    <source>
        <dbReference type="ARBA" id="ARBA00022741"/>
    </source>
</evidence>
<feature type="binding site" evidence="14">
    <location>
        <position position="1159"/>
    </location>
    <ligand>
        <name>ATP</name>
        <dbReference type="ChEBI" id="CHEBI:30616"/>
    </ligand>
</feature>
<dbReference type="GO" id="GO:0000287">
    <property type="term" value="F:magnesium ion binding"/>
    <property type="evidence" value="ECO:0007669"/>
    <property type="project" value="UniProtKB-UniRule"/>
</dbReference>
<evidence type="ECO:0000313" key="21">
    <source>
        <dbReference type="Proteomes" id="UP000016922"/>
    </source>
</evidence>
<protein>
    <recommendedName>
        <fullName evidence="16">Phospholipid-transporting ATPase</fullName>
        <ecNumber evidence="16">7.6.2.1</ecNumber>
    </recommendedName>
</protein>
<keyword evidence="5 14" id="KW-0547">Nucleotide-binding</keyword>
<dbReference type="InterPro" id="IPR044492">
    <property type="entry name" value="P_typ_ATPase_HD_dom"/>
</dbReference>
<feature type="binding site" evidence="14">
    <location>
        <position position="1040"/>
    </location>
    <ligand>
        <name>ATP</name>
        <dbReference type="ChEBI" id="CHEBI:30616"/>
    </ligand>
</feature>
<dbReference type="InterPro" id="IPR023298">
    <property type="entry name" value="ATPase_P-typ_TM_dom_sf"/>
</dbReference>
<keyword evidence="6 14" id="KW-0067">ATP-binding</keyword>
<dbReference type="GO" id="GO:0140326">
    <property type="term" value="F:ATPase-coupled intramembrane lipid transporter activity"/>
    <property type="evidence" value="ECO:0007669"/>
    <property type="project" value="UniProtKB-EC"/>
</dbReference>
<dbReference type="GO" id="GO:0032456">
    <property type="term" value="P:endocytic recycling"/>
    <property type="evidence" value="ECO:0007669"/>
    <property type="project" value="TreeGrafter"/>
</dbReference>
<evidence type="ECO:0000256" key="11">
    <source>
        <dbReference type="ARBA" id="ARBA00034036"/>
    </source>
</evidence>
<dbReference type="GeneID" id="19467595"/>
<dbReference type="HOGENOM" id="CLU_000846_5_2_1"/>
<dbReference type="SUPFAM" id="SSF81653">
    <property type="entry name" value="Calcium ATPase, transduction domain A"/>
    <property type="match status" value="1"/>
</dbReference>
<feature type="binding site" evidence="14">
    <location>
        <position position="1158"/>
    </location>
    <ligand>
        <name>ATP</name>
        <dbReference type="ChEBI" id="CHEBI:30616"/>
    </ligand>
</feature>
<evidence type="ECO:0000256" key="14">
    <source>
        <dbReference type="PIRSR" id="PIRSR606539-2"/>
    </source>
</evidence>
<dbReference type="Pfam" id="PF13246">
    <property type="entry name" value="Cation_ATPase"/>
    <property type="match status" value="1"/>
</dbReference>
<dbReference type="Gene3D" id="2.70.150.10">
    <property type="entry name" value="Calcium-transporting ATPase, cytoplasmic transduction domain A"/>
    <property type="match status" value="1"/>
</dbReference>